<gene>
    <name evidence="5 10" type="primary">fmt</name>
    <name evidence="9" type="ORF">Abin_006_212</name>
    <name evidence="10" type="ORF">AIN02nite_02150</name>
    <name evidence="11" type="ORF">HK17_06140</name>
</gene>
<dbReference type="Proteomes" id="UP000321104">
    <property type="component" value="Unassembled WGS sequence"/>
</dbReference>
<evidence type="ECO:0000313" key="10">
    <source>
        <dbReference type="EMBL" id="GEN02190.1"/>
    </source>
</evidence>
<dbReference type="InterPro" id="IPR005794">
    <property type="entry name" value="Fmt"/>
</dbReference>
<reference evidence="9 12" key="1">
    <citation type="submission" date="2012-11" db="EMBL/GenBank/DDBJ databases">
        <title>Whole genome sequence of Acetobacter indonesiensis 5H-1.</title>
        <authorList>
            <person name="Azuma Y."/>
            <person name="Higashiura N."/>
            <person name="Hirakawa H."/>
            <person name="Matsushita K."/>
        </authorList>
    </citation>
    <scope>NUCLEOTIDE SEQUENCE [LARGE SCALE GENOMIC DNA]</scope>
    <source>
        <strain evidence="9 12">5H-1</strain>
    </source>
</reference>
<sequence>MRLIFMGTPDFSVPALHALHEAGHEIVAVYTQPPRPAGRGKALRASPVHQAAEALGIAVRHPVSLRKNTDEWAVFAAFNADAAIVAAYGLILPQVMLDAPRLGCLNIHASLLPRWRGASPIQSAILAGDAESGVTIMQMEAGLDTGPMLLRGAVPITAETTATSLHDALSALGGKLVVQALAEHPAAVPQPANGVTYAEKLTREDGRINWQESASAIDRRIRALTPWPGTFTVLEDGMVLKIGGAVPLPDYKHTARPGTVLDDALTVACGTGAVRLTKLQKPGRGMMEADAFLRGHPLPASTYLPSQQAEAPDTSPAP</sequence>
<organism evidence="11 13">
    <name type="scientific">Acetobacter indonesiensis</name>
    <dbReference type="NCBI Taxonomy" id="104101"/>
    <lineage>
        <taxon>Bacteria</taxon>
        <taxon>Pseudomonadati</taxon>
        <taxon>Pseudomonadota</taxon>
        <taxon>Alphaproteobacteria</taxon>
        <taxon>Acetobacterales</taxon>
        <taxon>Acetobacteraceae</taxon>
        <taxon>Acetobacter</taxon>
    </lineage>
</organism>
<dbReference type="AlphaFoldDB" id="A0A252AYF3"/>
<evidence type="ECO:0000256" key="4">
    <source>
        <dbReference type="ARBA" id="ARBA00022917"/>
    </source>
</evidence>
<evidence type="ECO:0000256" key="6">
    <source>
        <dbReference type="SAM" id="MobiDB-lite"/>
    </source>
</evidence>
<evidence type="ECO:0000313" key="14">
    <source>
        <dbReference type="Proteomes" id="UP000321104"/>
    </source>
</evidence>
<dbReference type="InterPro" id="IPR005793">
    <property type="entry name" value="Formyl_trans_C"/>
</dbReference>
<keyword evidence="3 5" id="KW-0808">Transferase</keyword>
<feature type="binding site" evidence="5">
    <location>
        <begin position="110"/>
        <end position="113"/>
    </location>
    <ligand>
        <name>(6S)-5,6,7,8-tetrahydrofolate</name>
        <dbReference type="ChEBI" id="CHEBI:57453"/>
    </ligand>
</feature>
<keyword evidence="12" id="KW-1185">Reference proteome</keyword>
<dbReference type="EMBL" id="JOPA01000002">
    <property type="protein sequence ID" value="OUI96825.1"/>
    <property type="molecule type" value="Genomic_DNA"/>
</dbReference>
<dbReference type="Proteomes" id="UP000194641">
    <property type="component" value="Unassembled WGS sequence"/>
</dbReference>
<name>A0A252AYF3_9PROT</name>
<evidence type="ECO:0000313" key="11">
    <source>
        <dbReference type="EMBL" id="OUI96825.1"/>
    </source>
</evidence>
<keyword evidence="4 5" id="KW-0648">Protein biosynthesis</keyword>
<evidence type="ECO:0000313" key="12">
    <source>
        <dbReference type="Proteomes" id="UP000032673"/>
    </source>
</evidence>
<evidence type="ECO:0000256" key="2">
    <source>
        <dbReference type="ARBA" id="ARBA00012261"/>
    </source>
</evidence>
<evidence type="ECO:0000313" key="13">
    <source>
        <dbReference type="Proteomes" id="UP000194641"/>
    </source>
</evidence>
<dbReference type="InterPro" id="IPR002376">
    <property type="entry name" value="Formyl_transf_N"/>
</dbReference>
<evidence type="ECO:0000259" key="8">
    <source>
        <dbReference type="Pfam" id="PF02911"/>
    </source>
</evidence>
<evidence type="ECO:0000313" key="9">
    <source>
        <dbReference type="EMBL" id="GAN62222.1"/>
    </source>
</evidence>
<dbReference type="Pfam" id="PF00551">
    <property type="entry name" value="Formyl_trans_N"/>
    <property type="match status" value="1"/>
</dbReference>
<dbReference type="InterPro" id="IPR041711">
    <property type="entry name" value="Met-tRNA-FMT_N"/>
</dbReference>
<dbReference type="PANTHER" id="PTHR11138:SF5">
    <property type="entry name" value="METHIONYL-TRNA FORMYLTRANSFERASE, MITOCHONDRIAL"/>
    <property type="match status" value="1"/>
</dbReference>
<evidence type="ECO:0000256" key="5">
    <source>
        <dbReference type="HAMAP-Rule" id="MF_00182"/>
    </source>
</evidence>
<dbReference type="PROSITE" id="PS00373">
    <property type="entry name" value="GART"/>
    <property type="match status" value="1"/>
</dbReference>
<dbReference type="InterPro" id="IPR001555">
    <property type="entry name" value="GART_AS"/>
</dbReference>
<dbReference type="EC" id="2.1.2.9" evidence="2 5"/>
<dbReference type="Proteomes" id="UP000032673">
    <property type="component" value="Unassembled WGS sequence"/>
</dbReference>
<dbReference type="PANTHER" id="PTHR11138">
    <property type="entry name" value="METHIONYL-TRNA FORMYLTRANSFERASE"/>
    <property type="match status" value="1"/>
</dbReference>
<feature type="domain" description="Formyl transferase N-terminal" evidence="7">
    <location>
        <begin position="1"/>
        <end position="181"/>
    </location>
</feature>
<dbReference type="CDD" id="cd08704">
    <property type="entry name" value="Met_tRNA_FMT_C"/>
    <property type="match status" value="1"/>
</dbReference>
<comment type="function">
    <text evidence="5">Attaches a formyl group to the free amino group of methionyl-tRNA(fMet). The formyl group appears to play a dual role in the initiator identity of N-formylmethionyl-tRNA by promoting its recognition by IF2 and preventing the misappropriation of this tRNA by the elongation apparatus.</text>
</comment>
<reference evidence="11" key="3">
    <citation type="submission" date="2014-06" db="EMBL/GenBank/DDBJ databases">
        <authorList>
            <person name="Ju J."/>
            <person name="Zhang J."/>
        </authorList>
    </citation>
    <scope>NUCLEOTIDE SEQUENCE [LARGE SCALE GENOMIC DNA]</scope>
    <source>
        <strain evidence="11">DmL_051</strain>
    </source>
</reference>
<comment type="catalytic activity">
    <reaction evidence="5">
        <text>L-methionyl-tRNA(fMet) + (6R)-10-formyltetrahydrofolate = N-formyl-L-methionyl-tRNA(fMet) + (6S)-5,6,7,8-tetrahydrofolate + H(+)</text>
        <dbReference type="Rhea" id="RHEA:24380"/>
        <dbReference type="Rhea" id="RHEA-COMP:9952"/>
        <dbReference type="Rhea" id="RHEA-COMP:9953"/>
        <dbReference type="ChEBI" id="CHEBI:15378"/>
        <dbReference type="ChEBI" id="CHEBI:57453"/>
        <dbReference type="ChEBI" id="CHEBI:78530"/>
        <dbReference type="ChEBI" id="CHEBI:78844"/>
        <dbReference type="ChEBI" id="CHEBI:195366"/>
        <dbReference type="EC" id="2.1.2.9"/>
    </reaction>
</comment>
<dbReference type="InterPro" id="IPR011034">
    <property type="entry name" value="Formyl_transferase-like_C_sf"/>
</dbReference>
<dbReference type="InterPro" id="IPR044135">
    <property type="entry name" value="Met-tRNA-FMT_C"/>
</dbReference>
<dbReference type="EMBL" id="BJXQ01000001">
    <property type="protein sequence ID" value="GEN02190.1"/>
    <property type="molecule type" value="Genomic_DNA"/>
</dbReference>
<dbReference type="EMBL" id="BAMW01000006">
    <property type="protein sequence ID" value="GAN62222.1"/>
    <property type="molecule type" value="Genomic_DNA"/>
</dbReference>
<comment type="similarity">
    <text evidence="1 5">Belongs to the Fmt family.</text>
</comment>
<dbReference type="GO" id="GO:0005829">
    <property type="term" value="C:cytosol"/>
    <property type="evidence" value="ECO:0007669"/>
    <property type="project" value="TreeGrafter"/>
</dbReference>
<evidence type="ECO:0000259" key="7">
    <source>
        <dbReference type="Pfam" id="PF00551"/>
    </source>
</evidence>
<dbReference type="HAMAP" id="MF_00182">
    <property type="entry name" value="Formyl_trans"/>
    <property type="match status" value="1"/>
</dbReference>
<dbReference type="Gene3D" id="3.40.50.12230">
    <property type="match status" value="1"/>
</dbReference>
<dbReference type="RefSeq" id="WP_048844729.1">
    <property type="nucleotide sequence ID" value="NZ_BAMW01000006.1"/>
</dbReference>
<protein>
    <recommendedName>
        <fullName evidence="2 5">Methionyl-tRNA formyltransferase</fullName>
        <ecNumber evidence="2 5">2.1.2.9</ecNumber>
    </recommendedName>
</protein>
<feature type="region of interest" description="Disordered" evidence="6">
    <location>
        <begin position="298"/>
        <end position="318"/>
    </location>
</feature>
<feature type="domain" description="Formyl transferase C-terminal" evidence="8">
    <location>
        <begin position="200"/>
        <end position="296"/>
    </location>
</feature>
<dbReference type="NCBIfam" id="TIGR00460">
    <property type="entry name" value="fmt"/>
    <property type="match status" value="1"/>
</dbReference>
<dbReference type="Pfam" id="PF02911">
    <property type="entry name" value="Formyl_trans_C"/>
    <property type="match status" value="1"/>
</dbReference>
<comment type="caution">
    <text evidence="11">The sequence shown here is derived from an EMBL/GenBank/DDBJ whole genome shotgun (WGS) entry which is preliminary data.</text>
</comment>
<dbReference type="CDD" id="cd08646">
    <property type="entry name" value="FMT_core_Met-tRNA-FMT_N"/>
    <property type="match status" value="1"/>
</dbReference>
<accession>A0A252AYF3</accession>
<reference evidence="13" key="2">
    <citation type="submission" date="2014-06" db="EMBL/GenBank/DDBJ databases">
        <authorList>
            <person name="Winans N.J."/>
            <person name="Newell P.D."/>
            <person name="Douglas A.E."/>
        </authorList>
    </citation>
    <scope>NUCLEOTIDE SEQUENCE [LARGE SCALE GENOMIC DNA]</scope>
</reference>
<dbReference type="SUPFAM" id="SSF53328">
    <property type="entry name" value="Formyltransferase"/>
    <property type="match status" value="1"/>
</dbReference>
<evidence type="ECO:0000256" key="1">
    <source>
        <dbReference type="ARBA" id="ARBA00010699"/>
    </source>
</evidence>
<dbReference type="GO" id="GO:0004479">
    <property type="term" value="F:methionyl-tRNA formyltransferase activity"/>
    <property type="evidence" value="ECO:0007669"/>
    <property type="project" value="UniProtKB-UniRule"/>
</dbReference>
<reference evidence="10 14" key="4">
    <citation type="submission" date="2019-07" db="EMBL/GenBank/DDBJ databases">
        <title>Whole genome shotgun sequence of Acetobacter indonesiensis NBRC 16471.</title>
        <authorList>
            <person name="Hosoyama A."/>
            <person name="Uohara A."/>
            <person name="Ohji S."/>
            <person name="Ichikawa N."/>
        </authorList>
    </citation>
    <scope>NUCLEOTIDE SEQUENCE [LARGE SCALE GENOMIC DNA]</scope>
    <source>
        <strain evidence="10 14">NBRC 16471</strain>
    </source>
</reference>
<dbReference type="InterPro" id="IPR036477">
    <property type="entry name" value="Formyl_transf_N_sf"/>
</dbReference>
<proteinExistence type="inferred from homology"/>
<dbReference type="SUPFAM" id="SSF50486">
    <property type="entry name" value="FMT C-terminal domain-like"/>
    <property type="match status" value="1"/>
</dbReference>
<evidence type="ECO:0000256" key="3">
    <source>
        <dbReference type="ARBA" id="ARBA00022679"/>
    </source>
</evidence>